<dbReference type="STRING" id="105984.A0A427XJQ0"/>
<dbReference type="Gene3D" id="3.30.1120.30">
    <property type="entry name" value="POLO box domain"/>
    <property type="match status" value="2"/>
</dbReference>
<feature type="compositionally biased region" description="Low complexity" evidence="9">
    <location>
        <begin position="1"/>
        <end position="18"/>
    </location>
</feature>
<feature type="region of interest" description="Disordered" evidence="9">
    <location>
        <begin position="418"/>
        <end position="465"/>
    </location>
</feature>
<dbReference type="RefSeq" id="XP_028474237.1">
    <property type="nucleotide sequence ID" value="XM_028617774.1"/>
</dbReference>
<dbReference type="FunFam" id="1.10.510.10:FF:001669">
    <property type="entry name" value="Serine/threonine-protein kinase"/>
    <property type="match status" value="1"/>
</dbReference>
<dbReference type="GO" id="GO:0000776">
    <property type="term" value="C:kinetochore"/>
    <property type="evidence" value="ECO:0007669"/>
    <property type="project" value="TreeGrafter"/>
</dbReference>
<dbReference type="CDD" id="cd13118">
    <property type="entry name" value="POLO_box_1"/>
    <property type="match status" value="1"/>
</dbReference>
<sequence>MTADAPPGPAAGAASTRPRSPPPPKKDKVVPPPPPLIIRDKAKGVSYTRAGFLGEGGFARVYEVFDDSGLRRAVKVVNKASIRTKKNKTKLWAEIKLHQMLNHPDIVRFDDCFEDDENVYMILELCENGSLMDLLRRRKRYSEPEARYFLVQLIAACQYMHDNNVIHRDLKLGNLFLDGNMNVKVGDFGLAALIENEGERKKTICGTPNYIAPEVLFDTANGHSFEVDIWSVGVILYTLLIGKPPFQTKDVKAIYRRIRENRYDFPADKEISASARELIVSILNSDPVKRPTLQSILDHPWFMEGQFPSYIPNSANDIAPDYSHLTLAHSRRNFEAVKRRATGEQQATTPPTSTQRSGLAQSIVNQERDFKNAVQPDSPISALLTSARQPLVQAPAAIKEPSLLRKLTAVGAQSTLSPVRRGTMRAPPTAVTGPGPSSKAPEMDEVIEEEDEEEPESEPRRGYNVGVRDRELAAQKARIVSQMAGMRLSDDPDKEPPKATPAASITPPRKAPLGEALVPQRQATAATAPAPRSSGRRINYDAFEHNLDSGLKSGATGAFRSGLEDEPPAPKVFVVSWLDYCAKYGMGFAMSDGTVSVHFNDSSSLVLAPAKMYFDHITPDGDKVHEHRRSYAADTYPSDLKTKVYLLHQFENYMLSRLVGNYDYTYVDRDKTRGMVYIEKYLRMKHVILFRLSNGILQFNFYDHTKLILSDDGLVVSVIDKHYSLRTWSLDALCRPVPESESSKEKRTIERVVTKLQYARDILAKIRAHGGMGMAGRAARERDAKDAKDKERDAAVADKLPESRSATSHRETRDRDVLDRDTRENRERERDYRDHDRVERVDRDRPRPIR</sequence>
<accession>A0A427XJQ0</accession>
<evidence type="ECO:0000313" key="13">
    <source>
        <dbReference type="Proteomes" id="UP000279236"/>
    </source>
</evidence>
<feature type="domain" description="POLO box" evidence="11">
    <location>
        <begin position="677"/>
        <end position="758"/>
    </location>
</feature>
<dbReference type="InterPro" id="IPR036947">
    <property type="entry name" value="POLO_box_dom_sf"/>
</dbReference>
<dbReference type="CDD" id="cd13117">
    <property type="entry name" value="POLO_box_2"/>
    <property type="match status" value="1"/>
</dbReference>
<dbReference type="InterPro" id="IPR033701">
    <property type="entry name" value="POLO_box_1"/>
</dbReference>
<dbReference type="GO" id="GO:0005524">
    <property type="term" value="F:ATP binding"/>
    <property type="evidence" value="ECO:0007669"/>
    <property type="project" value="UniProtKB-UniRule"/>
</dbReference>
<evidence type="ECO:0000256" key="3">
    <source>
        <dbReference type="ARBA" id="ARBA00022737"/>
    </source>
</evidence>
<dbReference type="PANTHER" id="PTHR24345:SF0">
    <property type="entry name" value="CELL CYCLE SERINE_THREONINE-PROTEIN KINASE CDC5_MSD2"/>
    <property type="match status" value="1"/>
</dbReference>
<feature type="domain" description="POLO box" evidence="11">
    <location>
        <begin position="573"/>
        <end position="656"/>
    </location>
</feature>
<dbReference type="PROSITE" id="PS00108">
    <property type="entry name" value="PROTEIN_KINASE_ST"/>
    <property type="match status" value="1"/>
</dbReference>
<dbReference type="Proteomes" id="UP000279236">
    <property type="component" value="Unassembled WGS sequence"/>
</dbReference>
<dbReference type="PANTHER" id="PTHR24345">
    <property type="entry name" value="SERINE/THREONINE-PROTEIN KINASE PLK"/>
    <property type="match status" value="1"/>
</dbReference>
<feature type="region of interest" description="Disordered" evidence="9">
    <location>
        <begin position="1"/>
        <end position="35"/>
    </location>
</feature>
<organism evidence="12 13">
    <name type="scientific">Apiotrichum porosum</name>
    <dbReference type="NCBI Taxonomy" id="105984"/>
    <lineage>
        <taxon>Eukaryota</taxon>
        <taxon>Fungi</taxon>
        <taxon>Dikarya</taxon>
        <taxon>Basidiomycota</taxon>
        <taxon>Agaricomycotina</taxon>
        <taxon>Tremellomycetes</taxon>
        <taxon>Trichosporonales</taxon>
        <taxon>Trichosporonaceae</taxon>
        <taxon>Apiotrichum</taxon>
    </lineage>
</organism>
<evidence type="ECO:0000256" key="4">
    <source>
        <dbReference type="ARBA" id="ARBA00022741"/>
    </source>
</evidence>
<evidence type="ECO:0000256" key="7">
    <source>
        <dbReference type="PROSITE-ProRule" id="PRU10141"/>
    </source>
</evidence>
<feature type="region of interest" description="Disordered" evidence="9">
    <location>
        <begin position="773"/>
        <end position="850"/>
    </location>
</feature>
<name>A0A427XJQ0_9TREE</name>
<dbReference type="SMART" id="SM00220">
    <property type="entry name" value="S_TKc"/>
    <property type="match status" value="1"/>
</dbReference>
<feature type="compositionally biased region" description="Basic and acidic residues" evidence="9">
    <location>
        <begin position="778"/>
        <end position="850"/>
    </location>
</feature>
<dbReference type="GeneID" id="39586567"/>
<dbReference type="PROSITE" id="PS50011">
    <property type="entry name" value="PROTEIN_KINASE_DOM"/>
    <property type="match status" value="1"/>
</dbReference>
<feature type="domain" description="Protein kinase" evidence="10">
    <location>
        <begin position="47"/>
        <end position="302"/>
    </location>
</feature>
<keyword evidence="4 7" id="KW-0547">Nucleotide-binding</keyword>
<evidence type="ECO:0000259" key="11">
    <source>
        <dbReference type="PROSITE" id="PS50078"/>
    </source>
</evidence>
<keyword evidence="1 8" id="KW-0723">Serine/threonine-protein kinase</keyword>
<evidence type="ECO:0000313" key="12">
    <source>
        <dbReference type="EMBL" id="RSH79090.1"/>
    </source>
</evidence>
<dbReference type="GO" id="GO:0004674">
    <property type="term" value="F:protein serine/threonine kinase activity"/>
    <property type="evidence" value="ECO:0007669"/>
    <property type="project" value="UniProtKB-KW"/>
</dbReference>
<dbReference type="InterPro" id="IPR000719">
    <property type="entry name" value="Prot_kinase_dom"/>
</dbReference>
<evidence type="ECO:0000256" key="6">
    <source>
        <dbReference type="ARBA" id="ARBA00022840"/>
    </source>
</evidence>
<evidence type="ECO:0000256" key="9">
    <source>
        <dbReference type="SAM" id="MobiDB-lite"/>
    </source>
</evidence>
<dbReference type="InterPro" id="IPR000959">
    <property type="entry name" value="POLO_box_dom"/>
</dbReference>
<feature type="region of interest" description="Disordered" evidence="9">
    <location>
        <begin position="485"/>
        <end position="511"/>
    </location>
</feature>
<dbReference type="EMBL" id="RSCE01000011">
    <property type="protein sequence ID" value="RSH79090.1"/>
    <property type="molecule type" value="Genomic_DNA"/>
</dbReference>
<dbReference type="Pfam" id="PF00069">
    <property type="entry name" value="Pkinase"/>
    <property type="match status" value="1"/>
</dbReference>
<dbReference type="AlphaFoldDB" id="A0A427XJQ0"/>
<evidence type="ECO:0000256" key="5">
    <source>
        <dbReference type="ARBA" id="ARBA00022777"/>
    </source>
</evidence>
<evidence type="ECO:0000256" key="1">
    <source>
        <dbReference type="ARBA" id="ARBA00022527"/>
    </source>
</evidence>
<dbReference type="OrthoDB" id="408964at2759"/>
<feature type="compositionally biased region" description="Acidic residues" evidence="9">
    <location>
        <begin position="443"/>
        <end position="456"/>
    </location>
</feature>
<dbReference type="GO" id="GO:0000922">
    <property type="term" value="C:spindle pole"/>
    <property type="evidence" value="ECO:0007669"/>
    <property type="project" value="TreeGrafter"/>
</dbReference>
<keyword evidence="13" id="KW-1185">Reference proteome</keyword>
<dbReference type="InterPro" id="IPR011009">
    <property type="entry name" value="Kinase-like_dom_sf"/>
</dbReference>
<feature type="compositionally biased region" description="Polar residues" evidence="9">
    <location>
        <begin position="343"/>
        <end position="360"/>
    </location>
</feature>
<dbReference type="InterPro" id="IPR017441">
    <property type="entry name" value="Protein_kinase_ATP_BS"/>
</dbReference>
<gene>
    <name evidence="12" type="primary">CDC5</name>
    <name evidence="12" type="ORF">EHS24_002024</name>
</gene>
<comment type="catalytic activity">
    <reaction evidence="8">
        <text>L-threonyl-[protein] + ATP = O-phospho-L-threonyl-[protein] + ADP + H(+)</text>
        <dbReference type="Rhea" id="RHEA:46608"/>
        <dbReference type="Rhea" id="RHEA-COMP:11060"/>
        <dbReference type="Rhea" id="RHEA-COMP:11605"/>
        <dbReference type="ChEBI" id="CHEBI:15378"/>
        <dbReference type="ChEBI" id="CHEBI:30013"/>
        <dbReference type="ChEBI" id="CHEBI:30616"/>
        <dbReference type="ChEBI" id="CHEBI:61977"/>
        <dbReference type="ChEBI" id="CHEBI:456216"/>
        <dbReference type="EC" id="2.7.11.21"/>
    </reaction>
</comment>
<feature type="binding site" evidence="7">
    <location>
        <position position="75"/>
    </location>
    <ligand>
        <name>ATP</name>
        <dbReference type="ChEBI" id="CHEBI:30616"/>
    </ligand>
</feature>
<dbReference type="InterPro" id="IPR033695">
    <property type="entry name" value="POLO_box_2"/>
</dbReference>
<dbReference type="Pfam" id="PF00659">
    <property type="entry name" value="POLO_box"/>
    <property type="match status" value="2"/>
</dbReference>
<comment type="caution">
    <text evidence="12">The sequence shown here is derived from an EMBL/GenBank/DDBJ whole genome shotgun (WGS) entry which is preliminary data.</text>
</comment>
<dbReference type="CDD" id="cd14099">
    <property type="entry name" value="STKc_PLK"/>
    <property type="match status" value="1"/>
</dbReference>
<proteinExistence type="inferred from homology"/>
<dbReference type="PROSITE" id="PS00107">
    <property type="entry name" value="PROTEIN_KINASE_ATP"/>
    <property type="match status" value="1"/>
</dbReference>
<dbReference type="SUPFAM" id="SSF56112">
    <property type="entry name" value="Protein kinase-like (PK-like)"/>
    <property type="match status" value="1"/>
</dbReference>
<evidence type="ECO:0000256" key="8">
    <source>
        <dbReference type="RuleBase" id="RU361162"/>
    </source>
</evidence>
<keyword evidence="5 8" id="KW-0418">Kinase</keyword>
<dbReference type="GO" id="GO:0007052">
    <property type="term" value="P:mitotic spindle organization"/>
    <property type="evidence" value="ECO:0007669"/>
    <property type="project" value="TreeGrafter"/>
</dbReference>
<evidence type="ECO:0000259" key="10">
    <source>
        <dbReference type="PROSITE" id="PS50011"/>
    </source>
</evidence>
<evidence type="ECO:0000256" key="2">
    <source>
        <dbReference type="ARBA" id="ARBA00022679"/>
    </source>
</evidence>
<dbReference type="EC" id="2.7.11.21" evidence="8"/>
<dbReference type="GO" id="GO:0005737">
    <property type="term" value="C:cytoplasm"/>
    <property type="evidence" value="ECO:0007669"/>
    <property type="project" value="TreeGrafter"/>
</dbReference>
<reference evidence="12 13" key="1">
    <citation type="submission" date="2018-11" db="EMBL/GenBank/DDBJ databases">
        <title>Genome sequence of Apiotrichum porosum DSM 27194.</title>
        <authorList>
            <person name="Aliyu H."/>
            <person name="Gorte O."/>
            <person name="Ochsenreither K."/>
        </authorList>
    </citation>
    <scope>NUCLEOTIDE SEQUENCE [LARGE SCALE GENOMIC DNA]</scope>
    <source>
        <strain evidence="12 13">DSM 27194</strain>
    </source>
</reference>
<keyword evidence="2 8" id="KW-0808">Transferase</keyword>
<keyword evidence="3" id="KW-0677">Repeat</keyword>
<dbReference type="PROSITE" id="PS50078">
    <property type="entry name" value="POLO_BOX"/>
    <property type="match status" value="2"/>
</dbReference>
<dbReference type="SUPFAM" id="SSF82615">
    <property type="entry name" value="Polo-box domain"/>
    <property type="match status" value="2"/>
</dbReference>
<dbReference type="FunFam" id="3.30.200.20:FF:000091">
    <property type="entry name" value="Serine/threonine-protein kinase PLK"/>
    <property type="match status" value="1"/>
</dbReference>
<comment type="similarity">
    <text evidence="8">Belongs to the protein kinase superfamily. Ser/Thr protein kinase family. CDC5/Polo subfamily.</text>
</comment>
<dbReference type="InterPro" id="IPR008271">
    <property type="entry name" value="Ser/Thr_kinase_AS"/>
</dbReference>
<feature type="region of interest" description="Disordered" evidence="9">
    <location>
        <begin position="338"/>
        <end position="360"/>
    </location>
</feature>
<feature type="compositionally biased region" description="Basic and acidic residues" evidence="9">
    <location>
        <begin position="488"/>
        <end position="497"/>
    </location>
</feature>
<dbReference type="GO" id="GO:0005634">
    <property type="term" value="C:nucleus"/>
    <property type="evidence" value="ECO:0007669"/>
    <property type="project" value="TreeGrafter"/>
</dbReference>
<keyword evidence="6 7" id="KW-0067">ATP-binding</keyword>
<dbReference type="GO" id="GO:0005816">
    <property type="term" value="C:spindle pole body"/>
    <property type="evidence" value="ECO:0007669"/>
    <property type="project" value="TreeGrafter"/>
</dbReference>
<protein>
    <recommendedName>
        <fullName evidence="8">Serine/threonine-protein kinase</fullName>
        <ecNumber evidence="8">2.7.11.21</ecNumber>
    </recommendedName>
</protein>
<dbReference type="Gene3D" id="1.10.510.10">
    <property type="entry name" value="Transferase(Phosphotransferase) domain 1"/>
    <property type="match status" value="1"/>
</dbReference>